<evidence type="ECO:0000259" key="16">
    <source>
        <dbReference type="Pfam" id="PF13473"/>
    </source>
</evidence>
<feature type="transmembrane region" description="Helical" evidence="14">
    <location>
        <begin position="308"/>
        <end position="327"/>
    </location>
</feature>
<evidence type="ECO:0000256" key="10">
    <source>
        <dbReference type="ARBA" id="ARBA00023008"/>
    </source>
</evidence>
<feature type="binding site" description="type 1 copper site" evidence="12">
    <location>
        <position position="862"/>
    </location>
    <ligand>
        <name>Cu cation</name>
        <dbReference type="ChEBI" id="CHEBI:23378"/>
        <label>1</label>
    </ligand>
</feature>
<feature type="binding site" description="type 1 copper site" evidence="12">
    <location>
        <position position="669"/>
    </location>
    <ligand>
        <name>Cu cation</name>
        <dbReference type="ChEBI" id="CHEBI:23378"/>
        <label>1</label>
    </ligand>
</feature>
<evidence type="ECO:0000256" key="3">
    <source>
        <dbReference type="ARBA" id="ARBA00010609"/>
    </source>
</evidence>
<dbReference type="InterPro" id="IPR001287">
    <property type="entry name" value="NO2-reductase_Cu"/>
</dbReference>
<evidence type="ECO:0000256" key="11">
    <source>
        <dbReference type="ARBA" id="ARBA00049340"/>
    </source>
</evidence>
<feature type="binding site" description="type 1 copper site" evidence="12">
    <location>
        <position position="709"/>
    </location>
    <ligand>
        <name>Cu cation</name>
        <dbReference type="ChEBI" id="CHEBI:23378"/>
        <label>1</label>
    </ligand>
</feature>
<dbReference type="AlphaFoldDB" id="A0A7Y9E3W2"/>
<feature type="transmembrane region" description="Helical" evidence="14">
    <location>
        <begin position="81"/>
        <end position="98"/>
    </location>
</feature>
<comment type="catalytic activity">
    <reaction evidence="11">
        <text>nitric oxide + Fe(III)-[cytochrome c] + H2O = Fe(II)-[cytochrome c] + nitrite + 2 H(+)</text>
        <dbReference type="Rhea" id="RHEA:15233"/>
        <dbReference type="Rhea" id="RHEA-COMP:10350"/>
        <dbReference type="Rhea" id="RHEA-COMP:14399"/>
        <dbReference type="ChEBI" id="CHEBI:15377"/>
        <dbReference type="ChEBI" id="CHEBI:15378"/>
        <dbReference type="ChEBI" id="CHEBI:16301"/>
        <dbReference type="ChEBI" id="CHEBI:16480"/>
        <dbReference type="ChEBI" id="CHEBI:29033"/>
        <dbReference type="ChEBI" id="CHEBI:29034"/>
        <dbReference type="EC" id="1.7.2.1"/>
    </reaction>
</comment>
<feature type="transmembrane region" description="Helical" evidence="14">
    <location>
        <begin position="137"/>
        <end position="158"/>
    </location>
</feature>
<feature type="transmembrane region" description="Helical" evidence="14">
    <location>
        <begin position="104"/>
        <end position="125"/>
    </location>
</feature>
<protein>
    <recommendedName>
        <fullName evidence="6">Copper-containing nitrite reductase</fullName>
        <ecNumber evidence="5">1.7.2.1</ecNumber>
    </recommendedName>
</protein>
<feature type="region of interest" description="Disordered" evidence="13">
    <location>
        <begin position="877"/>
        <end position="898"/>
    </location>
</feature>
<keyword evidence="14" id="KW-0812">Transmembrane</keyword>
<evidence type="ECO:0000256" key="13">
    <source>
        <dbReference type="SAM" id="MobiDB-lite"/>
    </source>
</evidence>
<evidence type="ECO:0000256" key="12">
    <source>
        <dbReference type="PIRSR" id="PIRSR601287-1"/>
    </source>
</evidence>
<sequence>MSTSVRRFRPLRDLPALGWLLAVLGVALAHPVVPAPRWLMIHLLLLGAATHSILVWSQYFAEALLHTRATEAAVRAQDRRLVLLNLGALLVVAGVVSAHWPVTIIGATAVVTAVAWHGAALLRRLHRALGSRFAVTVHYYLAATSLLPVGALLGVLLAHGPGEEWHARLMLAHTAVNVLGWLGLTVLGTLVTLWPTMLRTRIAEGAERATRRALPVLVLGVVVTAGAALLGLRPLVPVGLAGFLAGLGVLAVPFVDAARRKPPAGFATWSVLAAVSWLAGSLAFLTVATATSDSWGALHERLGWTTPALAAGFAAQVLLGALSYLVPVALGGGPTPVRAASAELDRGWPLRIVVTNAGLLLCFLPVPPVVRVASSALALAALASFVPLLLRGLRASRRQRDTPATERPPTGQPSRPRGQVGGLAVTGLAATLLAVATGVAVDPSALGRAGLPASAAAGVAPTGHTTHVVVRAADMRFTPDSLDVPAGDRLEIEVRNTDDSDVHDLVLDSGQDSGRLLPGESARVVVPVVGRDVAGWCSVLGHRQMGMVLAVHVRGQQRAPDRAVPAMPGMPASAPSDGGPPADGRGDARMDPNADPGPGFRAHDAALAPLGPGRVHRRTLRISDVVTPVAAGVTQRLWTYGGSAPGPVLHGRVGDRFVITLVNDASIGHSIDFHAGSVAPDAAMRTIPPGGRLVYRFTAHRSGIWLYHCATMPMSAHIANGLFGAVVIDPPGLDPVDRSYLLVQSELYLGPQGRELDLGKLAAEEPDAVVFNGYADQYDHDPLRASVGDRVRFWVLDAGPDRPSYFHVVGGQFDTVFREGAYALRRGNAEHGGSQVLDLGPAQGGFVELTFHRPGHYPFVSHLMTDAERGGHGVVEVSRRAASAARPGGPPAGSPSAR</sequence>
<comment type="cofactor">
    <cofactor evidence="1 12">
        <name>Cu(+)</name>
        <dbReference type="ChEBI" id="CHEBI:49552"/>
    </cofactor>
</comment>
<feature type="compositionally biased region" description="Low complexity" evidence="13">
    <location>
        <begin position="563"/>
        <end position="583"/>
    </location>
</feature>
<dbReference type="Gene3D" id="2.60.40.420">
    <property type="entry name" value="Cupredoxins - blue copper proteins"/>
    <property type="match status" value="3"/>
</dbReference>
<keyword evidence="8" id="KW-0677">Repeat</keyword>
<keyword evidence="14" id="KW-0472">Membrane</keyword>
<feature type="region of interest" description="Disordered" evidence="13">
    <location>
        <begin position="397"/>
        <end position="420"/>
    </location>
</feature>
<evidence type="ECO:0000256" key="9">
    <source>
        <dbReference type="ARBA" id="ARBA00023002"/>
    </source>
</evidence>
<gene>
    <name evidence="17" type="ORF">BJZ21_000821</name>
</gene>
<comment type="caution">
    <text evidence="17">The sequence shown here is derived from an EMBL/GenBank/DDBJ whole genome shotgun (WGS) entry which is preliminary data.</text>
</comment>
<dbReference type="InterPro" id="IPR011707">
    <property type="entry name" value="Cu-oxidase-like_N"/>
</dbReference>
<dbReference type="CDD" id="cd11020">
    <property type="entry name" value="CuRO_1_CuNIR"/>
    <property type="match status" value="1"/>
</dbReference>
<dbReference type="EMBL" id="JACCBG010000001">
    <property type="protein sequence ID" value="NYD40738.1"/>
    <property type="molecule type" value="Genomic_DNA"/>
</dbReference>
<evidence type="ECO:0000313" key="17">
    <source>
        <dbReference type="EMBL" id="NYD40738.1"/>
    </source>
</evidence>
<feature type="transmembrane region" description="Helical" evidence="14">
    <location>
        <begin position="348"/>
        <end position="366"/>
    </location>
</feature>
<keyword evidence="18" id="KW-1185">Reference proteome</keyword>
<feature type="transmembrane region" description="Helical" evidence="14">
    <location>
        <begin position="420"/>
        <end position="441"/>
    </location>
</feature>
<feature type="binding site" description="type 1 copper site" evidence="12">
    <location>
        <position position="674"/>
    </location>
    <ligand>
        <name>Cu cation</name>
        <dbReference type="ChEBI" id="CHEBI:23378"/>
        <label>1</label>
    </ligand>
</feature>
<dbReference type="PANTHER" id="PTHR11709">
    <property type="entry name" value="MULTI-COPPER OXIDASE"/>
    <property type="match status" value="1"/>
</dbReference>
<dbReference type="PRINTS" id="PR00695">
    <property type="entry name" value="CUNO2RDTASE"/>
</dbReference>
<keyword evidence="9 17" id="KW-0560">Oxidoreductase</keyword>
<evidence type="ECO:0000256" key="6">
    <source>
        <dbReference type="ARBA" id="ARBA00017290"/>
    </source>
</evidence>
<dbReference type="Pfam" id="PF07732">
    <property type="entry name" value="Cu-oxidase_3"/>
    <property type="match status" value="1"/>
</dbReference>
<dbReference type="EC" id="1.7.2.1" evidence="5"/>
<dbReference type="Pfam" id="PF13473">
    <property type="entry name" value="Cupredoxin_1"/>
    <property type="match status" value="1"/>
</dbReference>
<dbReference type="Proteomes" id="UP000535511">
    <property type="component" value="Unassembled WGS sequence"/>
</dbReference>
<comment type="subunit">
    <text evidence="4">Homotrimer.</text>
</comment>
<dbReference type="InterPro" id="IPR008972">
    <property type="entry name" value="Cupredoxin"/>
</dbReference>
<keyword evidence="10 12" id="KW-0186">Copper</keyword>
<name>A0A7Y9E3W2_9ACTN</name>
<evidence type="ECO:0000256" key="7">
    <source>
        <dbReference type="ARBA" id="ARBA00022723"/>
    </source>
</evidence>
<feature type="transmembrane region" description="Helical" evidence="14">
    <location>
        <begin position="39"/>
        <end position="60"/>
    </location>
</feature>
<feature type="transmembrane region" description="Helical" evidence="14">
    <location>
        <begin position="267"/>
        <end position="288"/>
    </location>
</feature>
<feature type="compositionally biased region" description="Pro residues" evidence="13">
    <location>
        <begin position="888"/>
        <end position="898"/>
    </location>
</feature>
<dbReference type="GO" id="GO:0050421">
    <property type="term" value="F:nitrite reductase (NO-forming) activity"/>
    <property type="evidence" value="ECO:0007669"/>
    <property type="project" value="UniProtKB-EC"/>
</dbReference>
<feature type="binding site" description="type 1 copper site" evidence="12">
    <location>
        <position position="717"/>
    </location>
    <ligand>
        <name>Cu cation</name>
        <dbReference type="ChEBI" id="CHEBI:23378"/>
        <label>1</label>
    </ligand>
</feature>
<comment type="similarity">
    <text evidence="3">Belongs to the multicopper oxidase family.</text>
</comment>
<dbReference type="RefSeq" id="WP_343051949.1">
    <property type="nucleotide sequence ID" value="NZ_JACCBG010000001.1"/>
</dbReference>
<comment type="cofactor">
    <cofactor evidence="2 12">
        <name>Cu(2+)</name>
        <dbReference type="ChEBI" id="CHEBI:29036"/>
    </cofactor>
</comment>
<proteinExistence type="inferred from homology"/>
<feature type="transmembrane region" description="Helical" evidence="14">
    <location>
        <begin position="372"/>
        <end position="390"/>
    </location>
</feature>
<feature type="domain" description="Plastocyanin-like" evidence="15">
    <location>
        <begin position="630"/>
        <end position="731"/>
    </location>
</feature>
<dbReference type="CDD" id="cd04208">
    <property type="entry name" value="CuRO_2_CuNIR"/>
    <property type="match status" value="1"/>
</dbReference>
<feature type="binding site" description="type 1 copper site" evidence="12">
    <location>
        <position position="708"/>
    </location>
    <ligand>
        <name>Cu cation</name>
        <dbReference type="ChEBI" id="CHEBI:23378"/>
        <label>1</label>
    </ligand>
</feature>
<dbReference type="InterPro" id="IPR028096">
    <property type="entry name" value="EfeO_Cupredoxin"/>
</dbReference>
<feature type="transmembrane region" description="Helical" evidence="14">
    <location>
        <begin position="213"/>
        <end position="232"/>
    </location>
</feature>
<evidence type="ECO:0000313" key="18">
    <source>
        <dbReference type="Proteomes" id="UP000535511"/>
    </source>
</evidence>
<feature type="region of interest" description="Disordered" evidence="13">
    <location>
        <begin position="561"/>
        <end position="597"/>
    </location>
</feature>
<organism evidence="17 18">
    <name type="scientific">Nocardioides panaciterrulae</name>
    <dbReference type="NCBI Taxonomy" id="661492"/>
    <lineage>
        <taxon>Bacteria</taxon>
        <taxon>Bacillati</taxon>
        <taxon>Actinomycetota</taxon>
        <taxon>Actinomycetes</taxon>
        <taxon>Propionibacteriales</taxon>
        <taxon>Nocardioidaceae</taxon>
        <taxon>Nocardioides</taxon>
    </lineage>
</organism>
<reference evidence="17 18" key="1">
    <citation type="submission" date="2020-07" db="EMBL/GenBank/DDBJ databases">
        <title>Sequencing the genomes of 1000 actinobacteria strains.</title>
        <authorList>
            <person name="Klenk H.-P."/>
        </authorList>
    </citation>
    <scope>NUCLEOTIDE SEQUENCE [LARGE SCALE GENOMIC DNA]</scope>
    <source>
        <strain evidence="17 18">DSM 21350</strain>
    </source>
</reference>
<dbReference type="PANTHER" id="PTHR11709:SF394">
    <property type="entry name" value="FI03373P-RELATED"/>
    <property type="match status" value="1"/>
</dbReference>
<evidence type="ECO:0000256" key="2">
    <source>
        <dbReference type="ARBA" id="ARBA00001973"/>
    </source>
</evidence>
<evidence type="ECO:0000256" key="1">
    <source>
        <dbReference type="ARBA" id="ARBA00001960"/>
    </source>
</evidence>
<accession>A0A7Y9E3W2</accession>
<feature type="domain" description="EfeO-type cupredoxin-like" evidence="16">
    <location>
        <begin position="462"/>
        <end position="527"/>
    </location>
</feature>
<feature type="transmembrane region" description="Helical" evidence="14">
    <location>
        <begin position="170"/>
        <end position="193"/>
    </location>
</feature>
<keyword evidence="14" id="KW-1133">Transmembrane helix</keyword>
<feature type="transmembrane region" description="Helical" evidence="14">
    <location>
        <begin position="238"/>
        <end position="255"/>
    </location>
</feature>
<dbReference type="GO" id="GO:0005507">
    <property type="term" value="F:copper ion binding"/>
    <property type="evidence" value="ECO:0007669"/>
    <property type="project" value="InterPro"/>
</dbReference>
<evidence type="ECO:0000256" key="5">
    <source>
        <dbReference type="ARBA" id="ARBA00011882"/>
    </source>
</evidence>
<dbReference type="SUPFAM" id="SSF49503">
    <property type="entry name" value="Cupredoxins"/>
    <property type="match status" value="3"/>
</dbReference>
<evidence type="ECO:0000256" key="8">
    <source>
        <dbReference type="ARBA" id="ARBA00022737"/>
    </source>
</evidence>
<dbReference type="InterPro" id="IPR045087">
    <property type="entry name" value="Cu-oxidase_fam"/>
</dbReference>
<keyword evidence="7 12" id="KW-0479">Metal-binding</keyword>
<evidence type="ECO:0000259" key="15">
    <source>
        <dbReference type="Pfam" id="PF07732"/>
    </source>
</evidence>
<evidence type="ECO:0000256" key="14">
    <source>
        <dbReference type="SAM" id="Phobius"/>
    </source>
</evidence>
<evidence type="ECO:0000256" key="4">
    <source>
        <dbReference type="ARBA" id="ARBA00011233"/>
    </source>
</evidence>